<accession>A0A167AL20</accession>
<sequence>MHSHVILLSRDAILLFTITVKHLCLMLKTAKMMKDLGRKSQIVQGDIRSASVAENLFIQGVEAFGKVDIVINNVGAVLKK</sequence>
<dbReference type="AlphaFoldDB" id="A0A167AL20"/>
<protein>
    <recommendedName>
        <fullName evidence="3">Short-chain dehydrogenase</fullName>
    </recommendedName>
</protein>
<dbReference type="EMBL" id="AUXT01000181">
    <property type="protein sequence ID" value="KZN45519.1"/>
    <property type="molecule type" value="Genomic_DNA"/>
</dbReference>
<name>A0A167AL20_9GAMM</name>
<evidence type="ECO:0000313" key="1">
    <source>
        <dbReference type="EMBL" id="KZN45519.1"/>
    </source>
</evidence>
<evidence type="ECO:0008006" key="3">
    <source>
        <dbReference type="Google" id="ProtNLM"/>
    </source>
</evidence>
<evidence type="ECO:0000313" key="2">
    <source>
        <dbReference type="Proteomes" id="UP000076587"/>
    </source>
</evidence>
<comment type="caution">
    <text evidence="1">The sequence shown here is derived from an EMBL/GenBank/DDBJ whole genome shotgun (WGS) entry which is preliminary data.</text>
</comment>
<organism evidence="1 2">
    <name type="scientific">Pseudoalteromonas luteoviolacea NCIMB 1942</name>
    <dbReference type="NCBI Taxonomy" id="1365253"/>
    <lineage>
        <taxon>Bacteria</taxon>
        <taxon>Pseudomonadati</taxon>
        <taxon>Pseudomonadota</taxon>
        <taxon>Gammaproteobacteria</taxon>
        <taxon>Alteromonadales</taxon>
        <taxon>Pseudoalteromonadaceae</taxon>
        <taxon>Pseudoalteromonas</taxon>
    </lineage>
</organism>
<gene>
    <name evidence="1" type="ORF">N482_14875</name>
</gene>
<dbReference type="SUPFAM" id="SSF51735">
    <property type="entry name" value="NAD(P)-binding Rossmann-fold domains"/>
    <property type="match status" value="1"/>
</dbReference>
<dbReference type="Gene3D" id="3.40.50.720">
    <property type="entry name" value="NAD(P)-binding Rossmann-like Domain"/>
    <property type="match status" value="1"/>
</dbReference>
<proteinExistence type="predicted"/>
<dbReference type="Proteomes" id="UP000076587">
    <property type="component" value="Unassembled WGS sequence"/>
</dbReference>
<reference evidence="1 2" key="1">
    <citation type="submission" date="2013-07" db="EMBL/GenBank/DDBJ databases">
        <title>Comparative Genomic and Metabolomic Analysis of Twelve Strains of Pseudoalteromonas luteoviolacea.</title>
        <authorList>
            <person name="Vynne N.G."/>
            <person name="Mansson M."/>
            <person name="Gram L."/>
        </authorList>
    </citation>
    <scope>NUCLEOTIDE SEQUENCE [LARGE SCALE GENOMIC DNA]</scope>
    <source>
        <strain evidence="1 2">NCIMB 1942</strain>
    </source>
</reference>
<dbReference type="InterPro" id="IPR036291">
    <property type="entry name" value="NAD(P)-bd_dom_sf"/>
</dbReference>